<organism evidence="1 2">
    <name type="scientific">Oceanidesulfovibrio indonesiensis</name>
    <dbReference type="NCBI Taxonomy" id="54767"/>
    <lineage>
        <taxon>Bacteria</taxon>
        <taxon>Pseudomonadati</taxon>
        <taxon>Thermodesulfobacteriota</taxon>
        <taxon>Desulfovibrionia</taxon>
        <taxon>Desulfovibrionales</taxon>
        <taxon>Desulfovibrionaceae</taxon>
        <taxon>Oceanidesulfovibrio</taxon>
    </lineage>
</organism>
<name>A0A7M3MCU9_9BACT</name>
<dbReference type="EMBL" id="QMIE01000014">
    <property type="protein sequence ID" value="TVM15885.1"/>
    <property type="molecule type" value="Genomic_DNA"/>
</dbReference>
<dbReference type="Proteomes" id="UP000448292">
    <property type="component" value="Unassembled WGS sequence"/>
</dbReference>
<keyword evidence="2" id="KW-1185">Reference proteome</keyword>
<gene>
    <name evidence="1" type="ORF">DPQ33_14370</name>
</gene>
<accession>A0A7M3MCU9</accession>
<dbReference type="AlphaFoldDB" id="A0A7M3MCU9"/>
<dbReference type="RefSeq" id="WP_144303926.1">
    <property type="nucleotide sequence ID" value="NZ_QMIE01000014.1"/>
</dbReference>
<evidence type="ECO:0000313" key="2">
    <source>
        <dbReference type="Proteomes" id="UP000448292"/>
    </source>
</evidence>
<protein>
    <submittedName>
        <fullName evidence="1">Uncharacterized protein</fullName>
    </submittedName>
</protein>
<proteinExistence type="predicted"/>
<evidence type="ECO:0000313" key="1">
    <source>
        <dbReference type="EMBL" id="TVM15885.1"/>
    </source>
</evidence>
<sequence length="62" mass="6919">MIRKTQALARRKQLLVAEGALLRAEAVEEMRQIKEGWTFVARGLSVALAAVSSPLRRLWSGK</sequence>
<comment type="caution">
    <text evidence="1">The sequence shown here is derived from an EMBL/GenBank/DDBJ whole genome shotgun (WGS) entry which is preliminary data.</text>
</comment>
<reference evidence="1 2" key="1">
    <citation type="submission" date="2018-06" db="EMBL/GenBank/DDBJ databases">
        <title>Complete genome of Desulfovibrio indonesiensis P37SLT.</title>
        <authorList>
            <person name="Crispim J.S."/>
            <person name="Vidigal P.M.P."/>
            <person name="Silva L.C.F."/>
            <person name="Laguardia C.N."/>
            <person name="Araujo L.C."/>
            <person name="Dias R.S."/>
            <person name="Sousa M.P."/>
            <person name="Paula S.O."/>
            <person name="Silva C."/>
        </authorList>
    </citation>
    <scope>NUCLEOTIDE SEQUENCE [LARGE SCALE GENOMIC DNA]</scope>
    <source>
        <strain evidence="1 2">P37SLT</strain>
    </source>
</reference>